<evidence type="ECO:0000313" key="2">
    <source>
        <dbReference type="EMBL" id="OYO24161.1"/>
    </source>
</evidence>
<evidence type="ECO:0008006" key="4">
    <source>
        <dbReference type="Google" id="ProtNLM"/>
    </source>
</evidence>
<keyword evidence="1" id="KW-0812">Transmembrane</keyword>
<dbReference type="OrthoDB" id="3733585at2"/>
<feature type="transmembrane region" description="Helical" evidence="1">
    <location>
        <begin position="91"/>
        <end position="113"/>
    </location>
</feature>
<dbReference type="InterPro" id="IPR009937">
    <property type="entry name" value="Phage_holin_3_6"/>
</dbReference>
<dbReference type="Proteomes" id="UP000216311">
    <property type="component" value="Unassembled WGS sequence"/>
</dbReference>
<proteinExistence type="predicted"/>
<organism evidence="2 3">
    <name type="scientific">Enemella dayhoffiae</name>
    <dbReference type="NCBI Taxonomy" id="2016507"/>
    <lineage>
        <taxon>Bacteria</taxon>
        <taxon>Bacillati</taxon>
        <taxon>Actinomycetota</taxon>
        <taxon>Actinomycetes</taxon>
        <taxon>Propionibacteriales</taxon>
        <taxon>Propionibacteriaceae</taxon>
        <taxon>Enemella</taxon>
    </lineage>
</organism>
<feature type="transmembrane region" description="Helical" evidence="1">
    <location>
        <begin position="65"/>
        <end position="85"/>
    </location>
</feature>
<reference evidence="2 3" key="1">
    <citation type="submission" date="2017-07" db="EMBL/GenBank/DDBJ databases">
        <title>Draft whole genome sequences of clinical Proprionibacteriaceae strains.</title>
        <authorList>
            <person name="Bernier A.-M."/>
            <person name="Bernard K."/>
            <person name="Domingo M.-C."/>
        </authorList>
    </citation>
    <scope>NUCLEOTIDE SEQUENCE [LARGE SCALE GENOMIC DNA]</scope>
    <source>
        <strain evidence="2 3">NML 130396</strain>
    </source>
</reference>
<evidence type="ECO:0000313" key="3">
    <source>
        <dbReference type="Proteomes" id="UP000216311"/>
    </source>
</evidence>
<dbReference type="EMBL" id="NMVQ01000005">
    <property type="protein sequence ID" value="OYO24161.1"/>
    <property type="molecule type" value="Genomic_DNA"/>
</dbReference>
<keyword evidence="1" id="KW-0472">Membrane</keyword>
<evidence type="ECO:0000256" key="1">
    <source>
        <dbReference type="SAM" id="Phobius"/>
    </source>
</evidence>
<dbReference type="RefSeq" id="WP_094363041.1">
    <property type="nucleotide sequence ID" value="NZ_NMVQ01000005.1"/>
</dbReference>
<protein>
    <recommendedName>
        <fullName evidence="4">Phage holin family protein</fullName>
    </recommendedName>
</protein>
<dbReference type="Pfam" id="PF07332">
    <property type="entry name" value="Phage_holin_3_6"/>
    <property type="match status" value="1"/>
</dbReference>
<keyword evidence="3" id="KW-1185">Reference proteome</keyword>
<sequence>MAYPHNARNVDEPQPQHGLSDVAKLISEDVKALVQGEIALAKAELVPSAKHAGVGAGLFGGAGYFAMNGLSLLFIAGALGIAALFKAPTGWIALGFVIMAVVVFVIAGILALVGKGQLQKVKGPERTIEQAQTTIETIKGSIARATADAKTKELERKNFRHPERVDLR</sequence>
<name>A0A255H958_9ACTN</name>
<accession>A0A255H958</accession>
<keyword evidence="1" id="KW-1133">Transmembrane helix</keyword>
<gene>
    <name evidence="2" type="ORF">CGZ93_04910</name>
</gene>
<dbReference type="AlphaFoldDB" id="A0A255H958"/>
<comment type="caution">
    <text evidence="2">The sequence shown here is derived from an EMBL/GenBank/DDBJ whole genome shotgun (WGS) entry which is preliminary data.</text>
</comment>